<dbReference type="EMBL" id="JAGYPG010000003">
    <property type="protein sequence ID" value="MBS4196725.1"/>
    <property type="molecule type" value="Genomic_DNA"/>
</dbReference>
<name>A0A942TF13_9BACI</name>
<evidence type="ECO:0000256" key="1">
    <source>
        <dbReference type="SAM" id="Phobius"/>
    </source>
</evidence>
<evidence type="ECO:0000313" key="3">
    <source>
        <dbReference type="Proteomes" id="UP000681414"/>
    </source>
</evidence>
<accession>A0A942TF13</accession>
<keyword evidence="1" id="KW-0472">Membrane</keyword>
<dbReference type="Proteomes" id="UP000681414">
    <property type="component" value="Unassembled WGS sequence"/>
</dbReference>
<gene>
    <name evidence="2" type="ORF">KHA97_16870</name>
</gene>
<dbReference type="AlphaFoldDB" id="A0A942TF13"/>
<organism evidence="2 3">
    <name type="scientific">Lederbergia citri</name>
    <dbReference type="NCBI Taxonomy" id="2833580"/>
    <lineage>
        <taxon>Bacteria</taxon>
        <taxon>Bacillati</taxon>
        <taxon>Bacillota</taxon>
        <taxon>Bacilli</taxon>
        <taxon>Bacillales</taxon>
        <taxon>Bacillaceae</taxon>
        <taxon>Lederbergia</taxon>
    </lineage>
</organism>
<keyword evidence="3" id="KW-1185">Reference proteome</keyword>
<sequence length="85" mass="9760">MDRKISLILGSIFILTSGLLYSIERIISIIHWTALTQTGEYPTTPPSPNLVDNLFVLFFLVVGIIFFIMAFKKEIWRILTSEKNI</sequence>
<proteinExistence type="predicted"/>
<feature type="transmembrane region" description="Helical" evidence="1">
    <location>
        <begin position="54"/>
        <end position="71"/>
    </location>
</feature>
<evidence type="ECO:0000313" key="2">
    <source>
        <dbReference type="EMBL" id="MBS4196725.1"/>
    </source>
</evidence>
<keyword evidence="1" id="KW-0812">Transmembrane</keyword>
<protein>
    <submittedName>
        <fullName evidence="2">Uncharacterized protein</fullName>
    </submittedName>
</protein>
<reference evidence="2 3" key="1">
    <citation type="submission" date="2021-05" db="EMBL/GenBank/DDBJ databases">
        <title>Novel Bacillus species.</title>
        <authorList>
            <person name="Liu G."/>
        </authorList>
    </citation>
    <scope>NUCLEOTIDE SEQUENCE [LARGE SCALE GENOMIC DNA]</scope>
    <source>
        <strain evidence="3">FJAT-49780</strain>
    </source>
</reference>
<keyword evidence="1" id="KW-1133">Transmembrane helix</keyword>
<dbReference type="RefSeq" id="WP_213125947.1">
    <property type="nucleotide sequence ID" value="NZ_JAGYPG010000003.1"/>
</dbReference>
<comment type="caution">
    <text evidence="2">The sequence shown here is derived from an EMBL/GenBank/DDBJ whole genome shotgun (WGS) entry which is preliminary data.</text>
</comment>
<feature type="transmembrane region" description="Helical" evidence="1">
    <location>
        <begin position="7"/>
        <end position="34"/>
    </location>
</feature>